<proteinExistence type="predicted"/>
<dbReference type="EMBL" id="BAABHX010000003">
    <property type="protein sequence ID" value="GAA5091095.1"/>
    <property type="molecule type" value="Genomic_DNA"/>
</dbReference>
<dbReference type="RefSeq" id="WP_345202690.1">
    <property type="nucleotide sequence ID" value="NZ_BAABHX010000003.1"/>
</dbReference>
<sequence length="690" mass="80367">MKSILLKTQVALLLFGFTLVFAQQKMKLPKDALFYMEINGKQLNKKVNWQKLNPFLLEVTKENKEKKSSWNDYSKTGIKYDATQYHYASFNDSVKTYTAHFILDNKEKFQEFINSSKKKGLEISKKNNYSYVNLDNDMFVAWNGDRAVLKMISYDKPYKYDDSDITADSAAMVVDSAAVMVDSAAVAVDSAYVEIPEEPFNYKEEIKYLKDDIKNLKEDIKEHNAEIARMQKDIKYLEKHHEYPKEKKGSTDTKYSGESEDIVSEPKVEIPPPGIDGEDVGEDPAYQKELDSLNIEKFKIVKKLVEADFDKYFNSNFELEVSKDILSFRDANSDVFVYTDYGRIVNEGLYGKMMKNYEFGQFFNKMYNSNSSYNLYFDKEKVRLVSSYQHKDSEVQKNFSAIYKGKKNKKLMSLINDKSIGYYSINVDGSKYFDLMYSLLKNSGEAEYQKEMELMMETMKIVLDEEAISKIAPGNGIFVLNELKTKTVEYTDYDYDEDYNEKEVKKTKEVAMPNFTIAFATENEGYWNRIFNVLTTNKKTVKNFIKKGDFYTFKDDKKDSYLDQLFFTVKDGVVYMTTSTDNILPKDQSDISKNWAKDSAKYPASGRFDIERLLIGLEKEFKSPSERKTLDFVKKNVGEMYFKSEVKGDRIETEIDYSIKNSSENSLMYFFDLFDEIYKINESEKKTPIL</sequence>
<accession>A0ABP9M5N3</accession>
<gene>
    <name evidence="3" type="ORF">GCM10023210_18060</name>
</gene>
<feature type="coiled-coil region" evidence="1">
    <location>
        <begin position="206"/>
        <end position="240"/>
    </location>
</feature>
<keyword evidence="4" id="KW-1185">Reference proteome</keyword>
<comment type="caution">
    <text evidence="3">The sequence shown here is derived from an EMBL/GenBank/DDBJ whole genome shotgun (WGS) entry which is preliminary data.</text>
</comment>
<feature type="compositionally biased region" description="Basic and acidic residues" evidence="2">
    <location>
        <begin position="241"/>
        <end position="257"/>
    </location>
</feature>
<evidence type="ECO:0000313" key="4">
    <source>
        <dbReference type="Proteomes" id="UP001500353"/>
    </source>
</evidence>
<protein>
    <recommendedName>
        <fullName evidence="5">DUF4836 domain-containing protein</fullName>
    </recommendedName>
</protein>
<evidence type="ECO:0000313" key="3">
    <source>
        <dbReference type="EMBL" id="GAA5091095.1"/>
    </source>
</evidence>
<evidence type="ECO:0008006" key="5">
    <source>
        <dbReference type="Google" id="ProtNLM"/>
    </source>
</evidence>
<keyword evidence="1" id="KW-0175">Coiled coil</keyword>
<evidence type="ECO:0000256" key="2">
    <source>
        <dbReference type="SAM" id="MobiDB-lite"/>
    </source>
</evidence>
<reference evidence="4" key="1">
    <citation type="journal article" date="2019" name="Int. J. Syst. Evol. Microbiol.">
        <title>The Global Catalogue of Microorganisms (GCM) 10K type strain sequencing project: providing services to taxonomists for standard genome sequencing and annotation.</title>
        <authorList>
            <consortium name="The Broad Institute Genomics Platform"/>
            <consortium name="The Broad Institute Genome Sequencing Center for Infectious Disease"/>
            <person name="Wu L."/>
            <person name="Ma J."/>
        </authorList>
    </citation>
    <scope>NUCLEOTIDE SEQUENCE [LARGE SCALE GENOMIC DNA]</scope>
    <source>
        <strain evidence="4">JCM 18019</strain>
    </source>
</reference>
<name>A0ABP9M5N3_9FLAO</name>
<evidence type="ECO:0000256" key="1">
    <source>
        <dbReference type="SAM" id="Coils"/>
    </source>
</evidence>
<feature type="region of interest" description="Disordered" evidence="2">
    <location>
        <begin position="241"/>
        <end position="279"/>
    </location>
</feature>
<organism evidence="3 4">
    <name type="scientific">Chryseobacterium ginsengisoli</name>
    <dbReference type="NCBI Taxonomy" id="363853"/>
    <lineage>
        <taxon>Bacteria</taxon>
        <taxon>Pseudomonadati</taxon>
        <taxon>Bacteroidota</taxon>
        <taxon>Flavobacteriia</taxon>
        <taxon>Flavobacteriales</taxon>
        <taxon>Weeksellaceae</taxon>
        <taxon>Chryseobacterium group</taxon>
        <taxon>Chryseobacterium</taxon>
    </lineage>
</organism>
<dbReference type="Proteomes" id="UP001500353">
    <property type="component" value="Unassembled WGS sequence"/>
</dbReference>